<proteinExistence type="predicted"/>
<keyword evidence="2" id="KW-1185">Reference proteome</keyword>
<reference evidence="1 2" key="1">
    <citation type="submission" date="2015-08" db="EMBL/GenBank/DDBJ databases">
        <authorList>
            <person name="Babu N.S."/>
            <person name="Beckwith C.J."/>
            <person name="Beseler K.G."/>
            <person name="Brison A."/>
            <person name="Carone J.V."/>
            <person name="Caskin T.P."/>
            <person name="Diamond M."/>
            <person name="Durham M.E."/>
            <person name="Foxe J.M."/>
            <person name="Go M."/>
            <person name="Henderson B.A."/>
            <person name="Jones I.B."/>
            <person name="McGettigan J.A."/>
            <person name="Micheletti S.J."/>
            <person name="Nasrallah M.E."/>
            <person name="Ortiz D."/>
            <person name="Piller C.R."/>
            <person name="Privatt S.R."/>
            <person name="Schneider S.L."/>
            <person name="Sharp S."/>
            <person name="Smith T.C."/>
            <person name="Stanton J.D."/>
            <person name="Ullery H.E."/>
            <person name="Wilson R.J."/>
            <person name="Serrano M.G."/>
            <person name="Buck G."/>
            <person name="Lee V."/>
            <person name="Wang Y."/>
            <person name="Carvalho R."/>
            <person name="Voegtly L."/>
            <person name="Shi R."/>
            <person name="Duckworth R."/>
            <person name="Johnson A."/>
            <person name="Loviza R."/>
            <person name="Walstead R."/>
            <person name="Shah Z."/>
            <person name="Kiflezghi M."/>
            <person name="Wade K."/>
            <person name="Ball S.L."/>
            <person name="Bradley K.W."/>
            <person name="Asai D.J."/>
            <person name="Bowman C.A."/>
            <person name="Russell D.A."/>
            <person name="Pope W.H."/>
            <person name="Jacobs-Sera D."/>
            <person name="Hendrix R.W."/>
            <person name="Hatfull G.F."/>
        </authorList>
    </citation>
    <scope>NUCLEOTIDE SEQUENCE [LARGE SCALE GENOMIC DNA]</scope>
    <source>
        <strain evidence="1 2">PUDD_83A45</strain>
    </source>
</reference>
<dbReference type="AlphaFoldDB" id="A0A0K1RAQ3"/>
<dbReference type="KEGG" id="crie:AK829_04175"/>
<dbReference type="PATRIC" id="fig|156976.3.peg.826"/>
<gene>
    <name evidence="1" type="ORF">AK829_04175</name>
</gene>
<accession>A0A0K1RAQ3</accession>
<name>A0A0K1RAQ3_9CORY</name>
<evidence type="ECO:0000313" key="2">
    <source>
        <dbReference type="Proteomes" id="UP000060016"/>
    </source>
</evidence>
<evidence type="ECO:0000313" key="1">
    <source>
        <dbReference type="EMBL" id="AKV58505.1"/>
    </source>
</evidence>
<protein>
    <submittedName>
        <fullName evidence="1">Uncharacterized protein</fullName>
    </submittedName>
</protein>
<dbReference type="Proteomes" id="UP000060016">
    <property type="component" value="Chromosome"/>
</dbReference>
<organism evidence="1 2">
    <name type="scientific">Corynebacterium riegelii</name>
    <dbReference type="NCBI Taxonomy" id="156976"/>
    <lineage>
        <taxon>Bacteria</taxon>
        <taxon>Bacillati</taxon>
        <taxon>Actinomycetota</taxon>
        <taxon>Actinomycetes</taxon>
        <taxon>Mycobacteriales</taxon>
        <taxon>Corynebacteriaceae</taxon>
        <taxon>Corynebacterium</taxon>
    </lineage>
</organism>
<dbReference type="EMBL" id="CP012342">
    <property type="protein sequence ID" value="AKV58505.1"/>
    <property type="molecule type" value="Genomic_DNA"/>
</dbReference>
<sequence length="66" mass="7310">MVAMAVEPCPWLELIRAMSVGFSWSLAYDVVNPFMVGLKLGFSVQPSGSSIEMRPSWTRCMPLVSD</sequence>